<keyword evidence="11" id="KW-1185">Reference proteome</keyword>
<evidence type="ECO:0000313" key="10">
    <source>
        <dbReference type="EMBL" id="KAF2404800.1"/>
    </source>
</evidence>
<keyword evidence="5" id="KW-0472">Membrane</keyword>
<sequence length="964" mass="105841">MSIVPASGYVPASDFQDASDAALPIFNVERVQLQFSRPSDFVAAQVANNAIILAFSTGRILRIDLENAGEIEDIDLPKKASEVGVIRRMFLDPTASHLLISTSLGENFYLHSQSKHPKPLSRLKGVSIECVAWHPSQPTASTREILLGTLDGNVYETYIEPSQEFYRREEKYVKGVYKAGDAPVVGIYADTLPSRPNAWRVLVATPQRLLHFAGKAAAHAHEGSAAIFSRFFEHEAPAVRENGSSAPGACMLAISPETQGLSGPEAVAERSFAWLSSQGVLRGKLLTTGEVSDLGERVFSEAKLLPRTQLPPSIAPSGRPRATQEPATSMILSQWHILQLVEGRIVGTNVLDDAVVLDQLVLAPGQSDLGLFADVKKNTFWLLTREEVFEIAAHEESRDIWRIMLAAQQFDAASQYARDGAQKNAVATASGDYLVNKGQFLEAAAVYGRSAKPFEQVALTFIDKGEHDALRKYLLTKLATLKKAATMQRVMVAAWLVELYMAKLNELDDTITTKAELAAGVDAKASEGLLSVVRKEFQEFATRYRADLDVKTTYEVISSHGREEELLFFATAVQDHNYVLAYWVQRERWPAALDVLQKQSAPETFYKYAAVLMAHVPAELVDILMRQTNLDPERLIPALLHYTTLTSVSLSQNQAVRYLNFVITSLDSLSPAVHNTLISIYAAAPTRDESALLAYLRANPPADSPYDADFALRLCMQHTRVHSCVQLHTSMGSQGAAVALALAHNEIDLAASVADTAPPASQKKLWLAIARQVIRQEARISSALSFLQRCPLLRIEDLIPFFPDFVLIDDFKEEICHALEGYSAHIDGLKADMDAAARAAGHIRSEVRALRGRCAVVAPGEKCFVCRMPLVVRAFFVFPCQHAFHADCLAGKVVELAGLGKGRRIRELQGEIANGVHGGRGRERKARELDELVGGSCVLCSELAVKQIDVPFVSPNETVDEWAL</sequence>
<dbReference type="GO" id="GO:0048284">
    <property type="term" value="P:organelle fusion"/>
    <property type="evidence" value="ECO:0007669"/>
    <property type="project" value="TreeGrafter"/>
</dbReference>
<evidence type="ECO:0000256" key="7">
    <source>
        <dbReference type="PROSITE-ProRule" id="PRU01006"/>
    </source>
</evidence>
<protein>
    <submittedName>
        <fullName evidence="10">Vacuolar sorting-associated protein</fullName>
    </submittedName>
</protein>
<dbReference type="GO" id="GO:0006904">
    <property type="term" value="P:vesicle docking involved in exocytosis"/>
    <property type="evidence" value="ECO:0007669"/>
    <property type="project" value="TreeGrafter"/>
</dbReference>
<feature type="repeat" description="CHCR" evidence="7">
    <location>
        <begin position="623"/>
        <end position="782"/>
    </location>
</feature>
<evidence type="ECO:0000256" key="2">
    <source>
        <dbReference type="ARBA" id="ARBA00022723"/>
    </source>
</evidence>
<dbReference type="Pfam" id="PF05131">
    <property type="entry name" value="Pep3_Vps18"/>
    <property type="match status" value="1"/>
</dbReference>
<dbReference type="Proteomes" id="UP000799640">
    <property type="component" value="Unassembled WGS sequence"/>
</dbReference>
<comment type="subcellular location">
    <subcellularLocation>
        <location evidence="6">Endomembrane system</location>
        <topology evidence="6">Peripheral membrane protein</topology>
        <orientation evidence="6">Cytoplasmic side</orientation>
    </subcellularLocation>
</comment>
<feature type="domain" description="Pep3/Vps18 beta-propeller" evidence="8">
    <location>
        <begin position="24"/>
        <end position="392"/>
    </location>
</feature>
<evidence type="ECO:0000259" key="8">
    <source>
        <dbReference type="Pfam" id="PF05131"/>
    </source>
</evidence>
<dbReference type="InterPro" id="IPR058919">
    <property type="entry name" value="Pep3/Vps18_RING_C"/>
</dbReference>
<reference evidence="10" key="1">
    <citation type="journal article" date="2020" name="Stud. Mycol.">
        <title>101 Dothideomycetes genomes: a test case for predicting lifestyles and emergence of pathogens.</title>
        <authorList>
            <person name="Haridas S."/>
            <person name="Albert R."/>
            <person name="Binder M."/>
            <person name="Bloem J."/>
            <person name="Labutti K."/>
            <person name="Salamov A."/>
            <person name="Andreopoulos B."/>
            <person name="Baker S."/>
            <person name="Barry K."/>
            <person name="Bills G."/>
            <person name="Bluhm B."/>
            <person name="Cannon C."/>
            <person name="Castanera R."/>
            <person name="Culley D."/>
            <person name="Daum C."/>
            <person name="Ezra D."/>
            <person name="Gonzalez J."/>
            <person name="Henrissat B."/>
            <person name="Kuo A."/>
            <person name="Liang C."/>
            <person name="Lipzen A."/>
            <person name="Lutzoni F."/>
            <person name="Magnuson J."/>
            <person name="Mondo S."/>
            <person name="Nolan M."/>
            <person name="Ohm R."/>
            <person name="Pangilinan J."/>
            <person name="Park H.-J."/>
            <person name="Ramirez L."/>
            <person name="Alfaro M."/>
            <person name="Sun H."/>
            <person name="Tritt A."/>
            <person name="Yoshinaga Y."/>
            <person name="Zwiers L.-H."/>
            <person name="Turgeon B."/>
            <person name="Goodwin S."/>
            <person name="Spatafora J."/>
            <person name="Crous P."/>
            <person name="Grigoriev I."/>
        </authorList>
    </citation>
    <scope>NUCLEOTIDE SEQUENCE</scope>
    <source>
        <strain evidence="10">CBS 262.69</strain>
    </source>
</reference>
<dbReference type="GO" id="GO:0006886">
    <property type="term" value="P:intracellular protein transport"/>
    <property type="evidence" value="ECO:0007669"/>
    <property type="project" value="UniProtKB-UniRule"/>
</dbReference>
<dbReference type="AlphaFoldDB" id="A0A6G1I931"/>
<dbReference type="PROSITE" id="PS50236">
    <property type="entry name" value="CHCR"/>
    <property type="match status" value="1"/>
</dbReference>
<organism evidence="10 11">
    <name type="scientific">Trichodelitschia bisporula</name>
    <dbReference type="NCBI Taxonomy" id="703511"/>
    <lineage>
        <taxon>Eukaryota</taxon>
        <taxon>Fungi</taxon>
        <taxon>Dikarya</taxon>
        <taxon>Ascomycota</taxon>
        <taxon>Pezizomycotina</taxon>
        <taxon>Dothideomycetes</taxon>
        <taxon>Dothideomycetes incertae sedis</taxon>
        <taxon>Phaeotrichales</taxon>
        <taxon>Phaeotrichaceae</taxon>
        <taxon>Trichodelitschia</taxon>
    </lineage>
</organism>
<evidence type="ECO:0000313" key="11">
    <source>
        <dbReference type="Proteomes" id="UP000799640"/>
    </source>
</evidence>
<evidence type="ECO:0000256" key="4">
    <source>
        <dbReference type="ARBA" id="ARBA00022833"/>
    </source>
</evidence>
<comment type="similarity">
    <text evidence="1">Belongs to the VPS18 family.</text>
</comment>
<dbReference type="PANTHER" id="PTHR23323">
    <property type="entry name" value="VACUOLAR PROTEIN SORTING-ASSOCIATED PROTEIN"/>
    <property type="match status" value="1"/>
</dbReference>
<dbReference type="Pfam" id="PF26148">
    <property type="entry name" value="VPS18_RING_C"/>
    <property type="match status" value="1"/>
</dbReference>
<evidence type="ECO:0000256" key="3">
    <source>
        <dbReference type="ARBA" id="ARBA00022771"/>
    </source>
</evidence>
<dbReference type="GO" id="GO:0005768">
    <property type="term" value="C:endosome"/>
    <property type="evidence" value="ECO:0007669"/>
    <property type="project" value="TreeGrafter"/>
</dbReference>
<dbReference type="SUPFAM" id="SSF57850">
    <property type="entry name" value="RING/U-box"/>
    <property type="match status" value="1"/>
</dbReference>
<evidence type="ECO:0000256" key="5">
    <source>
        <dbReference type="ARBA" id="ARBA00023136"/>
    </source>
</evidence>
<dbReference type="InterPro" id="IPR000547">
    <property type="entry name" value="Clathrin_H-chain/VPS_repeat"/>
</dbReference>
<feature type="domain" description="Pep3/Vps18 RING C-terminal" evidence="9">
    <location>
        <begin position="857"/>
        <end position="947"/>
    </location>
</feature>
<dbReference type="GO" id="GO:0008270">
    <property type="term" value="F:zinc ion binding"/>
    <property type="evidence" value="ECO:0007669"/>
    <property type="project" value="UniProtKB-KW"/>
</dbReference>
<proteinExistence type="inferred from homology"/>
<name>A0A6G1I931_9PEZI</name>
<dbReference type="GO" id="GO:0030897">
    <property type="term" value="C:HOPS complex"/>
    <property type="evidence" value="ECO:0007669"/>
    <property type="project" value="TreeGrafter"/>
</dbReference>
<dbReference type="PANTHER" id="PTHR23323:SF26">
    <property type="entry name" value="VACUOLAR PROTEIN SORTING-ASSOCIATED PROTEIN 18 HOMOLOG"/>
    <property type="match status" value="1"/>
</dbReference>
<dbReference type="EMBL" id="ML996688">
    <property type="protein sequence ID" value="KAF2404800.1"/>
    <property type="molecule type" value="Genomic_DNA"/>
</dbReference>
<dbReference type="OrthoDB" id="1845386at2759"/>
<keyword evidence="4" id="KW-0862">Zinc</keyword>
<accession>A0A6G1I931</accession>
<evidence type="ECO:0000259" key="9">
    <source>
        <dbReference type="Pfam" id="PF26148"/>
    </source>
</evidence>
<dbReference type="CDD" id="cd16462">
    <property type="entry name" value="RING-H2_Pep3p-like"/>
    <property type="match status" value="1"/>
</dbReference>
<dbReference type="GO" id="GO:0030674">
    <property type="term" value="F:protein-macromolecule adaptor activity"/>
    <property type="evidence" value="ECO:0007669"/>
    <property type="project" value="TreeGrafter"/>
</dbReference>
<dbReference type="GO" id="GO:0007033">
    <property type="term" value="P:vacuole organization"/>
    <property type="evidence" value="ECO:0007669"/>
    <property type="project" value="TreeGrafter"/>
</dbReference>
<keyword evidence="2" id="KW-0479">Metal-binding</keyword>
<keyword evidence="3" id="KW-0863">Zinc-finger</keyword>
<dbReference type="InterPro" id="IPR007810">
    <property type="entry name" value="Pep3/Vps18_beta-prop"/>
</dbReference>
<gene>
    <name evidence="10" type="ORF">EJ06DRAFT_469385</name>
</gene>
<dbReference type="GO" id="GO:0007032">
    <property type="term" value="P:endosome organization"/>
    <property type="evidence" value="ECO:0007669"/>
    <property type="project" value="TreeGrafter"/>
</dbReference>
<evidence type="ECO:0000256" key="6">
    <source>
        <dbReference type="ARBA" id="ARBA00029433"/>
    </source>
</evidence>
<evidence type="ECO:0000256" key="1">
    <source>
        <dbReference type="ARBA" id="ARBA00010454"/>
    </source>
</evidence>